<dbReference type="Proteomes" id="UP000263928">
    <property type="component" value="Unassembled WGS sequence"/>
</dbReference>
<organism evidence="3 4">
    <name type="scientific">Propionibacterium australiense</name>
    <dbReference type="NCBI Taxonomy" id="119981"/>
    <lineage>
        <taxon>Bacteria</taxon>
        <taxon>Bacillati</taxon>
        <taxon>Actinomycetota</taxon>
        <taxon>Actinomycetes</taxon>
        <taxon>Propionibacteriales</taxon>
        <taxon>Propionibacteriaceae</taxon>
        <taxon>Propionibacterium</taxon>
    </lineage>
</organism>
<feature type="transmembrane region" description="Helical" evidence="2">
    <location>
        <begin position="67"/>
        <end position="89"/>
    </location>
</feature>
<evidence type="ECO:0000313" key="4">
    <source>
        <dbReference type="Proteomes" id="UP000263928"/>
    </source>
</evidence>
<dbReference type="EMBL" id="UNQJ01000003">
    <property type="protein sequence ID" value="SYZ32811.1"/>
    <property type="molecule type" value="Genomic_DNA"/>
</dbReference>
<feature type="transmembrane region" description="Helical" evidence="2">
    <location>
        <begin position="101"/>
        <end position="121"/>
    </location>
</feature>
<evidence type="ECO:0000256" key="1">
    <source>
        <dbReference type="SAM" id="MobiDB-lite"/>
    </source>
</evidence>
<keyword evidence="2" id="KW-0812">Transmembrane</keyword>
<feature type="transmembrane region" description="Helical" evidence="2">
    <location>
        <begin position="133"/>
        <end position="153"/>
    </location>
</feature>
<feature type="region of interest" description="Disordered" evidence="1">
    <location>
        <begin position="191"/>
        <end position="267"/>
    </location>
</feature>
<keyword evidence="4" id="KW-1185">Reference proteome</keyword>
<protein>
    <submittedName>
        <fullName evidence="3">Uncharacterized protein</fullName>
    </submittedName>
</protein>
<reference evidence="4" key="1">
    <citation type="submission" date="2018-08" db="EMBL/GenBank/DDBJ databases">
        <authorList>
            <person name="Hornung B."/>
        </authorList>
    </citation>
    <scope>NUCLEOTIDE SEQUENCE [LARGE SCALE GENOMIC DNA]</scope>
</reference>
<name>A0A383S537_9ACTN</name>
<feature type="transmembrane region" description="Helical" evidence="2">
    <location>
        <begin position="26"/>
        <end position="47"/>
    </location>
</feature>
<accession>A0A383S537</accession>
<keyword evidence="2" id="KW-1133">Transmembrane helix</keyword>
<evidence type="ECO:0000256" key="2">
    <source>
        <dbReference type="SAM" id="Phobius"/>
    </source>
</evidence>
<dbReference type="AlphaFoldDB" id="A0A383S537"/>
<keyword evidence="2" id="KW-0472">Membrane</keyword>
<gene>
    <name evidence="3" type="ORF">PROPAUS_0720</name>
</gene>
<sequence length="267" mass="27600">MPNSPDRPRRSRGGVLGTLLRMREPIAWLVLAVTVAYLVLGGVRLGWSMTHESMSLSAAARQAGAAVPLVWALVDVTMVLVCIFGTAAIGRARALTRTAAVIMSVAACYDVLILAVGVLGAEAPVFSRVLETIGGLLEVAAKIAAAVVLWRLLAARAHSGDRAVGDPVPAQGAVWAPEQATGRTWGRAADAATMVPGGPGHDPGEQGPQLEQDGGSGARGPSRPGGESEQDAPRPSVPWLTAGQLAAGQQPPDPQQTPRGWNSLRAE</sequence>
<proteinExistence type="predicted"/>
<evidence type="ECO:0000313" key="3">
    <source>
        <dbReference type="EMBL" id="SYZ32811.1"/>
    </source>
</evidence>